<dbReference type="GO" id="GO:0016787">
    <property type="term" value="F:hydrolase activity"/>
    <property type="evidence" value="ECO:0007669"/>
    <property type="project" value="UniProtKB-KW"/>
</dbReference>
<evidence type="ECO:0000313" key="5">
    <source>
        <dbReference type="EMBL" id="VAW51051.1"/>
    </source>
</evidence>
<evidence type="ECO:0000259" key="4">
    <source>
        <dbReference type="PROSITE" id="PS50830"/>
    </source>
</evidence>
<proteinExistence type="predicted"/>
<evidence type="ECO:0000256" key="1">
    <source>
        <dbReference type="ARBA" id="ARBA00022722"/>
    </source>
</evidence>
<reference evidence="5" key="1">
    <citation type="submission" date="2018-06" db="EMBL/GenBank/DDBJ databases">
        <authorList>
            <person name="Zhirakovskaya E."/>
        </authorList>
    </citation>
    <scope>NUCLEOTIDE SEQUENCE</scope>
</reference>
<dbReference type="AlphaFoldDB" id="A0A3B0W6W5"/>
<keyword evidence="1" id="KW-0540">Nuclease</keyword>
<protein>
    <recommendedName>
        <fullName evidence="4">TNase-like domain-containing protein</fullName>
    </recommendedName>
</protein>
<keyword evidence="3" id="KW-0378">Hydrolase</keyword>
<organism evidence="5">
    <name type="scientific">hydrothermal vent metagenome</name>
    <dbReference type="NCBI Taxonomy" id="652676"/>
    <lineage>
        <taxon>unclassified sequences</taxon>
        <taxon>metagenomes</taxon>
        <taxon>ecological metagenomes</taxon>
    </lineage>
</organism>
<dbReference type="SMART" id="SM00318">
    <property type="entry name" value="SNc"/>
    <property type="match status" value="1"/>
</dbReference>
<dbReference type="SUPFAM" id="SSF50199">
    <property type="entry name" value="Staphylococcal nuclease"/>
    <property type="match status" value="1"/>
</dbReference>
<evidence type="ECO:0000256" key="2">
    <source>
        <dbReference type="ARBA" id="ARBA00022759"/>
    </source>
</evidence>
<name>A0A3B0W6W5_9ZZZZ</name>
<dbReference type="PANTHER" id="PTHR12302">
    <property type="entry name" value="EBNA2 BINDING PROTEIN P100"/>
    <property type="match status" value="1"/>
</dbReference>
<dbReference type="InterPro" id="IPR016071">
    <property type="entry name" value="Staphylococal_nuclease_OB-fold"/>
</dbReference>
<dbReference type="EMBL" id="UOFD01000023">
    <property type="protein sequence ID" value="VAW51051.1"/>
    <property type="molecule type" value="Genomic_DNA"/>
</dbReference>
<keyword evidence="2" id="KW-0255">Endonuclease</keyword>
<gene>
    <name evidence="5" type="ORF">MNBD_GAMMA06-134</name>
</gene>
<feature type="domain" description="TNase-like" evidence="4">
    <location>
        <begin position="46"/>
        <end position="176"/>
    </location>
</feature>
<accession>A0A3B0W6W5</accession>
<dbReference type="PANTHER" id="PTHR12302:SF3">
    <property type="entry name" value="SERINE_THREONINE-PROTEIN KINASE 31"/>
    <property type="match status" value="1"/>
</dbReference>
<dbReference type="PROSITE" id="PS50830">
    <property type="entry name" value="TNASE_3"/>
    <property type="match status" value="1"/>
</dbReference>
<dbReference type="GO" id="GO:0004519">
    <property type="term" value="F:endonuclease activity"/>
    <property type="evidence" value="ECO:0007669"/>
    <property type="project" value="UniProtKB-KW"/>
</dbReference>
<dbReference type="InterPro" id="IPR035437">
    <property type="entry name" value="SNase_OB-fold_sf"/>
</dbReference>
<sequence length="279" mass="31599">MFFAKKDALKRLFLCPCVRPWVAACIASLLITQSALANTNCPSPNYDETNRIKYIIDGDTLQLKDGRKVRLIGINAPETARDNRAAQPFAAEATNALKALFAQNKSISLVYGNEKFDRYKRLLAHGFTTSGENIQAVLLAQGYAHTITFPPNARFATCYQQQEREARCNKAGLWQKSKSLIAKKLNDTHIGFQLVEGKLKDININKKGIRLNLDNKLTVGIRPDNQSLFDTNTLHKMLDQKIVVRGWLNKNKNAHYYTPYYIRARHPSSIQLISDFTCH</sequence>
<evidence type="ECO:0000256" key="3">
    <source>
        <dbReference type="ARBA" id="ARBA00022801"/>
    </source>
</evidence>
<dbReference type="Pfam" id="PF00565">
    <property type="entry name" value="SNase"/>
    <property type="match status" value="1"/>
</dbReference>
<dbReference type="Gene3D" id="2.40.50.90">
    <property type="match status" value="1"/>
</dbReference>